<dbReference type="SUPFAM" id="SSF90123">
    <property type="entry name" value="ABC transporter transmembrane region"/>
    <property type="match status" value="1"/>
</dbReference>
<evidence type="ECO:0000256" key="4">
    <source>
        <dbReference type="SAM" id="MobiDB-lite"/>
    </source>
</evidence>
<keyword evidence="6" id="KW-1185">Reference proteome</keyword>
<dbReference type="InterPro" id="IPR036640">
    <property type="entry name" value="ABC1_TM_sf"/>
</dbReference>
<feature type="region of interest" description="Disordered" evidence="4">
    <location>
        <begin position="435"/>
        <end position="466"/>
    </location>
</feature>
<evidence type="ECO:0000313" key="5">
    <source>
        <dbReference type="EMBL" id="KAK2964000.1"/>
    </source>
</evidence>
<protein>
    <submittedName>
        <fullName evidence="5">Uncharacterized protein</fullName>
    </submittedName>
</protein>
<feature type="compositionally biased region" description="Polar residues" evidence="4">
    <location>
        <begin position="438"/>
        <end position="455"/>
    </location>
</feature>
<evidence type="ECO:0000256" key="2">
    <source>
        <dbReference type="ARBA" id="ARBA00022989"/>
    </source>
</evidence>
<keyword evidence="2" id="KW-1133">Transmembrane helix</keyword>
<keyword evidence="3" id="KW-0472">Membrane</keyword>
<feature type="compositionally biased region" description="Acidic residues" evidence="4">
    <location>
        <begin position="456"/>
        <end position="466"/>
    </location>
</feature>
<evidence type="ECO:0000313" key="6">
    <source>
        <dbReference type="Proteomes" id="UP001281761"/>
    </source>
</evidence>
<gene>
    <name evidence="5" type="ORF">BLNAU_1081</name>
</gene>
<comment type="caution">
    <text evidence="5">The sequence shown here is derived from an EMBL/GenBank/DDBJ whole genome shotgun (WGS) entry which is preliminary data.</text>
</comment>
<keyword evidence="1" id="KW-0812">Transmembrane</keyword>
<organism evidence="5 6">
    <name type="scientific">Blattamonas nauphoetae</name>
    <dbReference type="NCBI Taxonomy" id="2049346"/>
    <lineage>
        <taxon>Eukaryota</taxon>
        <taxon>Metamonada</taxon>
        <taxon>Preaxostyla</taxon>
        <taxon>Oxymonadida</taxon>
        <taxon>Blattamonas</taxon>
    </lineage>
</organism>
<sequence>MSSPPFSSSAYCSPFLNWREEQPGSESERAVLFRSLVATVKFQPALDSSLEAKAVKVLESVVQPNRESADGFLISIASTPDNSSTYFVQCFGVLISSPNKVIKTAAMKMLGTLFENSSATSLSFAEAVDIHTDLLSSINHCVWLSTPYPLSQLQIEGHDDQQAVHETGMNLPEACPTLVQEFKNIATEDIESVRCFAENVTELLMLPLRMYMCITTTRILFNGTMKWALLTALLTLPLPTLLASGSGSVSWKARDKIQTSITKEINNLETNIKTIKINAWEEAVHKRILDLYDKLSSLDNSEETSSHLEDFICYIQNGLIVTSLFIENSIKGIPLNALSVQPTIASINRLTSDLMSILSTVKTLKHDFSTVFRFEAYLNAAEMKNTHEIDGRQYVLLGDDWRTMSPAEKKKTVQEYGDDIAVDLQECILGYRLKKGESGQQDQSSSNPSETSNLTDPDDDEQTFDT</sequence>
<dbReference type="EMBL" id="JARBJD010000004">
    <property type="protein sequence ID" value="KAK2964000.1"/>
    <property type="molecule type" value="Genomic_DNA"/>
</dbReference>
<proteinExistence type="predicted"/>
<dbReference type="Gene3D" id="1.20.1560.10">
    <property type="entry name" value="ABC transporter type 1, transmembrane domain"/>
    <property type="match status" value="1"/>
</dbReference>
<evidence type="ECO:0000256" key="1">
    <source>
        <dbReference type="ARBA" id="ARBA00022692"/>
    </source>
</evidence>
<reference evidence="5 6" key="1">
    <citation type="journal article" date="2022" name="bioRxiv">
        <title>Genomics of Preaxostyla Flagellates Illuminates Evolutionary Transitions and the Path Towards Mitochondrial Loss.</title>
        <authorList>
            <person name="Novak L.V.F."/>
            <person name="Treitli S.C."/>
            <person name="Pyrih J."/>
            <person name="Halakuc P."/>
            <person name="Pipaliya S.V."/>
            <person name="Vacek V."/>
            <person name="Brzon O."/>
            <person name="Soukal P."/>
            <person name="Eme L."/>
            <person name="Dacks J.B."/>
            <person name="Karnkowska A."/>
            <person name="Elias M."/>
            <person name="Hampl V."/>
        </authorList>
    </citation>
    <scope>NUCLEOTIDE SEQUENCE [LARGE SCALE GENOMIC DNA]</scope>
    <source>
        <strain evidence="5">NAU3</strain>
        <tissue evidence="5">Gut</tissue>
    </source>
</reference>
<accession>A0ABQ9YJR2</accession>
<evidence type="ECO:0000256" key="3">
    <source>
        <dbReference type="ARBA" id="ARBA00023136"/>
    </source>
</evidence>
<dbReference type="Proteomes" id="UP001281761">
    <property type="component" value="Unassembled WGS sequence"/>
</dbReference>
<name>A0ABQ9YJR2_9EUKA</name>